<dbReference type="InterPro" id="IPR004089">
    <property type="entry name" value="MCPsignal_dom"/>
</dbReference>
<dbReference type="Pfam" id="PF02743">
    <property type="entry name" value="dCache_1"/>
    <property type="match status" value="1"/>
</dbReference>
<reference evidence="13 14" key="1">
    <citation type="submission" date="2009-10" db="EMBL/GenBank/DDBJ databases">
        <authorList>
            <person name="Shrivastava S."/>
            <person name="Brinkac L.B."/>
            <person name="Brown J.L."/>
            <person name="Bruce D.B."/>
            <person name="Detter C."/>
            <person name="Green L.D."/>
            <person name="Munk C.A."/>
            <person name="Rogers Y.C."/>
            <person name="Tapia R."/>
            <person name="Saunders E.S."/>
            <person name="Sims D.R."/>
            <person name="Smith L.A."/>
            <person name="Smith T.J."/>
            <person name="Sutton G."/>
            <person name="Brettin T."/>
        </authorList>
    </citation>
    <scope>NUCLEOTIDE SEQUENCE [LARGE SCALE GENOMIC DNA]</scope>
    <source>
        <strain evidence="14">D str. 1873</strain>
    </source>
</reference>
<protein>
    <submittedName>
        <fullName evidence="13">Methyl-accepting chemotaxis sensory transducer</fullName>
    </submittedName>
</protein>
<accession>A0A9P2G851</accession>
<dbReference type="Pfam" id="PF00672">
    <property type="entry name" value="HAMP"/>
    <property type="match status" value="1"/>
</dbReference>
<keyword evidence="5 10" id="KW-1133">Transmembrane helix</keyword>
<feature type="domain" description="HAMP" evidence="12">
    <location>
        <begin position="312"/>
        <end position="364"/>
    </location>
</feature>
<dbReference type="GeneID" id="66319495"/>
<keyword evidence="3" id="KW-0145">Chemotaxis</keyword>
<dbReference type="InterPro" id="IPR033479">
    <property type="entry name" value="dCache_1"/>
</dbReference>
<evidence type="ECO:0000313" key="13">
    <source>
        <dbReference type="EMBL" id="EES91752.1"/>
    </source>
</evidence>
<evidence type="ECO:0000256" key="9">
    <source>
        <dbReference type="PROSITE-ProRule" id="PRU00284"/>
    </source>
</evidence>
<dbReference type="Proteomes" id="UP000006160">
    <property type="component" value="Unassembled WGS sequence"/>
</dbReference>
<dbReference type="Gene3D" id="3.30.450.20">
    <property type="entry name" value="PAS domain"/>
    <property type="match status" value="1"/>
</dbReference>
<dbReference type="RefSeq" id="WP_003376844.1">
    <property type="nucleotide sequence ID" value="NZ_ACSJ01000007.1"/>
</dbReference>
<comment type="similarity">
    <text evidence="8">Belongs to the methyl-accepting chemotaxis (MCP) protein family.</text>
</comment>
<comment type="caution">
    <text evidence="13">The sequence shown here is derived from an EMBL/GenBank/DDBJ whole genome shotgun (WGS) entry which is preliminary data.</text>
</comment>
<dbReference type="SUPFAM" id="SSF103190">
    <property type="entry name" value="Sensory domain-like"/>
    <property type="match status" value="1"/>
</dbReference>
<dbReference type="Gene3D" id="6.10.340.10">
    <property type="match status" value="1"/>
</dbReference>
<keyword evidence="7 9" id="KW-0807">Transducer</keyword>
<dbReference type="SUPFAM" id="SSF58104">
    <property type="entry name" value="Methyl-accepting chemotaxis protein (MCP) signaling domain"/>
    <property type="match status" value="1"/>
</dbReference>
<dbReference type="SMART" id="SM00283">
    <property type="entry name" value="MA"/>
    <property type="match status" value="1"/>
</dbReference>
<evidence type="ECO:0000256" key="5">
    <source>
        <dbReference type="ARBA" id="ARBA00022989"/>
    </source>
</evidence>
<dbReference type="CDD" id="cd06225">
    <property type="entry name" value="HAMP"/>
    <property type="match status" value="1"/>
</dbReference>
<dbReference type="PANTHER" id="PTHR32089">
    <property type="entry name" value="METHYL-ACCEPTING CHEMOTAXIS PROTEIN MCPB"/>
    <property type="match status" value="1"/>
</dbReference>
<evidence type="ECO:0000256" key="3">
    <source>
        <dbReference type="ARBA" id="ARBA00022500"/>
    </source>
</evidence>
<feature type="domain" description="Methyl-accepting transducer" evidence="11">
    <location>
        <begin position="383"/>
        <end position="620"/>
    </location>
</feature>
<feature type="transmembrane region" description="Helical" evidence="10">
    <location>
        <begin position="291"/>
        <end position="311"/>
    </location>
</feature>
<dbReference type="CDD" id="cd18773">
    <property type="entry name" value="PDC1_HK_sensor"/>
    <property type="match status" value="1"/>
</dbReference>
<dbReference type="GO" id="GO:0005886">
    <property type="term" value="C:plasma membrane"/>
    <property type="evidence" value="ECO:0007669"/>
    <property type="project" value="UniProtKB-SubCell"/>
</dbReference>
<comment type="subcellular location">
    <subcellularLocation>
        <location evidence="1">Cell membrane</location>
        <topology evidence="1">Multi-pass membrane protein</topology>
    </subcellularLocation>
</comment>
<dbReference type="PROSITE" id="PS50111">
    <property type="entry name" value="CHEMOTAXIS_TRANSDUC_2"/>
    <property type="match status" value="1"/>
</dbReference>
<evidence type="ECO:0000256" key="1">
    <source>
        <dbReference type="ARBA" id="ARBA00004651"/>
    </source>
</evidence>
<dbReference type="InterPro" id="IPR003660">
    <property type="entry name" value="HAMP_dom"/>
</dbReference>
<dbReference type="PROSITE" id="PS50885">
    <property type="entry name" value="HAMP"/>
    <property type="match status" value="1"/>
</dbReference>
<dbReference type="GO" id="GO:0007165">
    <property type="term" value="P:signal transduction"/>
    <property type="evidence" value="ECO:0007669"/>
    <property type="project" value="UniProtKB-KW"/>
</dbReference>
<dbReference type="InterPro" id="IPR029151">
    <property type="entry name" value="Sensor-like_sf"/>
</dbReference>
<dbReference type="Gene3D" id="1.10.287.950">
    <property type="entry name" value="Methyl-accepting chemotaxis protein"/>
    <property type="match status" value="1"/>
</dbReference>
<feature type="transmembrane region" description="Helical" evidence="10">
    <location>
        <begin position="12"/>
        <end position="34"/>
    </location>
</feature>
<evidence type="ECO:0000256" key="2">
    <source>
        <dbReference type="ARBA" id="ARBA00022475"/>
    </source>
</evidence>
<dbReference type="AlphaFoldDB" id="A0A9P2G851"/>
<keyword evidence="4 10" id="KW-0812">Transmembrane</keyword>
<dbReference type="CDD" id="cd12912">
    <property type="entry name" value="PDC2_MCP_like"/>
    <property type="match status" value="1"/>
</dbReference>
<dbReference type="Pfam" id="PF00015">
    <property type="entry name" value="MCPsignal"/>
    <property type="match status" value="1"/>
</dbReference>
<organism evidence="13 14">
    <name type="scientific">Clostridium botulinum D str. 1873</name>
    <dbReference type="NCBI Taxonomy" id="592027"/>
    <lineage>
        <taxon>Bacteria</taxon>
        <taxon>Bacillati</taxon>
        <taxon>Bacillota</taxon>
        <taxon>Clostridia</taxon>
        <taxon>Eubacteriales</taxon>
        <taxon>Clostridiaceae</taxon>
        <taxon>Clostridium</taxon>
    </lineage>
</organism>
<sequence length="669" mass="75091">MIKFTKGLFFKITSNLLCLVTIICISMVGISYCLSSKQIVNNKEIELSQAARQTSNLVSATLGKDIKAMEAIAERYDIKGMDYVKTSKILKEESNRLKYIDLVLVDKEGVIHFHDGTTYSIDLKNKDIIIDYIRKAFKGKSSVSNPITNKQGRVMFSIATPIFDDSHNVQGLLLANLDIAQINELIQRCNIYENGSVFAIDKDGNIVANKNLNYILNKENFIKKAEKDNKYKEIASVEKKMIKGEIGVEEFKFNNKKKIIAFSPVNNVDWYIGIQQSLDEVLLSCRTLRRILIVLSIIGILIGILVSILIAKNITNALKHITKYTSELANYNLSYNIDIKRNDEIGQTIEKLNFAKKSIKKVIDSVKDKCITNVENNNKARNLIEKIVMQIDSIVLASEKINSDMEENLTFVEEVTTSSDVIKDELVIVKEKMNNGINIIKNINEKADIVRQESIDAKKDIVDLYKGIKLKLEDALNEGESVKKISVMAETILNISKNTNLLALNAAIEASRAGEAGKGFAVVAEEIRKLAEKSSESVEFIQGTVSKVFNSVQLLGNVSKDIINIMENKVVRDYDNLVDISNQYKEDGKSIENIILEINNLSNNISESMLEIISAMNSISNSTNNITNETNRIVKSIGDMNENISEVEEMSKNNSKELISLKNDAYKFK</sequence>
<evidence type="ECO:0000256" key="4">
    <source>
        <dbReference type="ARBA" id="ARBA00022692"/>
    </source>
</evidence>
<evidence type="ECO:0000256" key="8">
    <source>
        <dbReference type="ARBA" id="ARBA00029447"/>
    </source>
</evidence>
<name>A0A9P2G851_CLOBO</name>
<evidence type="ECO:0000259" key="12">
    <source>
        <dbReference type="PROSITE" id="PS50885"/>
    </source>
</evidence>
<dbReference type="EMBL" id="ACSJ01000007">
    <property type="protein sequence ID" value="EES91752.1"/>
    <property type="molecule type" value="Genomic_DNA"/>
</dbReference>
<keyword evidence="6 10" id="KW-0472">Membrane</keyword>
<evidence type="ECO:0000256" key="6">
    <source>
        <dbReference type="ARBA" id="ARBA00023136"/>
    </source>
</evidence>
<evidence type="ECO:0000313" key="14">
    <source>
        <dbReference type="Proteomes" id="UP000006160"/>
    </source>
</evidence>
<evidence type="ECO:0000259" key="11">
    <source>
        <dbReference type="PROSITE" id="PS50111"/>
    </source>
</evidence>
<dbReference type="GO" id="GO:0006935">
    <property type="term" value="P:chemotaxis"/>
    <property type="evidence" value="ECO:0007669"/>
    <property type="project" value="UniProtKB-KW"/>
</dbReference>
<proteinExistence type="inferred from homology"/>
<evidence type="ECO:0000256" key="7">
    <source>
        <dbReference type="ARBA" id="ARBA00023224"/>
    </source>
</evidence>
<gene>
    <name evidence="13" type="ORF">CLG_B0775</name>
</gene>
<dbReference type="PANTHER" id="PTHR32089:SF112">
    <property type="entry name" value="LYSOZYME-LIKE PROTEIN-RELATED"/>
    <property type="match status" value="1"/>
</dbReference>
<keyword evidence="2" id="KW-1003">Cell membrane</keyword>
<evidence type="ECO:0000256" key="10">
    <source>
        <dbReference type="SAM" id="Phobius"/>
    </source>
</evidence>